<feature type="region of interest" description="Disordered" evidence="2">
    <location>
        <begin position="945"/>
        <end position="965"/>
    </location>
</feature>
<comment type="caution">
    <text evidence="4">The sequence shown here is derived from an EMBL/GenBank/DDBJ whole genome shotgun (WGS) entry which is preliminary data.</text>
</comment>
<dbReference type="NCBIfam" id="TIGR02675">
    <property type="entry name" value="tape_meas_nterm"/>
    <property type="match status" value="1"/>
</dbReference>
<feature type="coiled-coil region" evidence="1">
    <location>
        <begin position="624"/>
        <end position="678"/>
    </location>
</feature>
<dbReference type="EMBL" id="AQHV01000001">
    <property type="protein sequence ID" value="KKB59925.1"/>
    <property type="molecule type" value="Genomic_DNA"/>
</dbReference>
<dbReference type="RefSeq" id="WP_046145028.1">
    <property type="nucleotide sequence ID" value="NZ_KQ033912.1"/>
</dbReference>
<protein>
    <submittedName>
        <fullName evidence="4">Tape measure domain-containing protein</fullName>
    </submittedName>
</protein>
<feature type="coiled-coil region" evidence="1">
    <location>
        <begin position="1103"/>
        <end position="1137"/>
    </location>
</feature>
<sequence length="1666" mass="187007">MSKLYFKVGSDWQEVVRLRNEITKLEAQIKSMDANKAPQAVAVLNTQMQQAKQQMQGMITEAAKAGAVMDNDFKQKIFEASQGVNSFTEKIIAQKAVVKDVEADVKRLGEAYRSALKNNPLSANSKLSEYTSAKKTLNEEKAALFGLTQEQANARLSVKKLRDEYTLFKDDSQKIVTVNEGVGVSFKKILAGIGGVAAIKHLGSEIINIRGQFRSMEVSLNTMIGETKAKPLLTDIKQYAALSPLQLKDVSSATEMMIGFNIEAEKTPRFIRAIGDISRGESQKFNSLTLAFSQMSAAGKLMGQDLNQMINAGFNPLQIISEKTGKSIAQLKDEMSKGAISAEMVQQAFIDVTSEGGKFYKMSENASKEMAGQMSMLQDAIDSVFNEIGQNNEGAIVKGIQMTTKLVENYETVGRVLTGLVGVYGTYRTALILNAVVEQGFNKAIWANVSATKAYTAAQVLLQKVLKLNPYIAIGSAVVSLGLAFWALADHTTAAEKAQANYNKRKEEAAQVEDKHKQEIEKLITTAQNEYSSSIDRVDALNKLKDAYPGIIQKYIDEEGHLKDILGLKKEIAEIDSRKIIEDTDSIVTDYQSRIKTLQDEIAFRHQNYGNGQYKNPLLQSKTTNQLEKELKQLEEDVKPYAKDQRQNRLNQWQIDLKKETDAKIKTELDEAKRLQAMRKNNPLYTLNIMEGSLRGQISGEELNTRIDVLQSELDLRSPKSETKNKAYWEKKKKEAEAARDALGVEKQNSKDWNEYSMQIKEAQKNIDKYSDSKTTKQENQAEKLRKESEKYKLFLDKNKRIQDRAEVDAQNEITQSIIDAMENGSAKTLAQRELNHKKEIEAIRREGEDRKQQLIDGARTEFQADPVNKKRSFDLTEFLKNKSVQDQFKRIDEQTANKLGTKNTKYVRGDDMVELLDEYKDYTDKRLIIEKKFNDDIAVLQEQRKQAEKSGNTGQVERIDRSIAQATKDKGKSLMGLDYEKLKQSPEYVRAFENLRQTSTETLNSLLSQFENAKQSAAQVLSPDQLREYTTTIQSIMDELDERNPFQALADRKKELADAENELAEAKRQLDLVNDGGKIVTGVKNSKLEKGKISFENTYLSSADALKKYNEAKDKAAKASNRYQKAEKEVADVVDKLFTSIKDVGSTIGGTSGEVLSFIGDIGLFVTSSINAWETAASAGSKAVQAVEKASVILAVISTVIQLMEKLSSLSKSAYEQYEAFAEKVKEINLLTDAVNEYRIAALEAQQVENNWFSKDNLQNLRDYRKLHEEVAKAYKDKAEEDQATYQNQKGGGWLTGGLNGIMNWLSPLGWSGMWQKWTNQNYKEGTTAAIDNLRIETRKKSKGFLGTGIGSKSQKTEDLASWIKKQKGWEDEDLFDEDKLINAGLAKEVIEKFGDKLVGQTKETLEALIDLREQYDEYLDQLHEYVSSLYEPLVDNVVDSLWDWLDTGKDALDSFKDYASDTFKDIVSDMMRSIVLSKVVDGFDKQVSDLYEKYAKGDIDEQELMKQVAEKTGELVDRYEQNMPTLQEILGTVNGYFKDAGIDLKDKNANSQSSSKAVSVMASQDSIDETNGRLTGIQMAGEEIKVQNVSQSESLNILTVKADAILSVNTDTRNIADEIRTIQVNSYLELQEIRENTGNSAKYLKDIKADMAEVKKNTSGLNSR</sequence>
<dbReference type="Proteomes" id="UP000033047">
    <property type="component" value="Unassembled WGS sequence"/>
</dbReference>
<dbReference type="HOGENOM" id="CLU_001537_1_0_10"/>
<proteinExistence type="predicted"/>
<reference evidence="4 5" key="1">
    <citation type="submission" date="2013-04" db="EMBL/GenBank/DDBJ databases">
        <title>The Genome Sequence of Parabacteroides goldsteinii DSM 19448.</title>
        <authorList>
            <consortium name="The Broad Institute Genomics Platform"/>
            <person name="Earl A."/>
            <person name="Ward D."/>
            <person name="Feldgarden M."/>
            <person name="Gevers D."/>
            <person name="Martens E."/>
            <person name="Sakamoto M."/>
            <person name="Benno Y."/>
            <person name="Song Y."/>
            <person name="Liu C."/>
            <person name="Lee J."/>
            <person name="Bolanos M."/>
            <person name="Vaisanen M.L."/>
            <person name="Finegold S.M."/>
            <person name="Walker B."/>
            <person name="Young S."/>
            <person name="Zeng Q."/>
            <person name="Gargeya S."/>
            <person name="Fitzgerald M."/>
            <person name="Haas B."/>
            <person name="Abouelleil A."/>
            <person name="Allen A.W."/>
            <person name="Alvarado L."/>
            <person name="Arachchi H.M."/>
            <person name="Berlin A.M."/>
            <person name="Chapman S.B."/>
            <person name="Gainer-Dewar J."/>
            <person name="Goldberg J."/>
            <person name="Griggs A."/>
            <person name="Gujja S."/>
            <person name="Hansen M."/>
            <person name="Howarth C."/>
            <person name="Imamovic A."/>
            <person name="Ireland A."/>
            <person name="Larimer J."/>
            <person name="McCowan C."/>
            <person name="Murphy C."/>
            <person name="Pearson M."/>
            <person name="Poon T.W."/>
            <person name="Priest M."/>
            <person name="Roberts A."/>
            <person name="Saif S."/>
            <person name="Shea T."/>
            <person name="Sisk P."/>
            <person name="Sykes S."/>
            <person name="Wortman J."/>
            <person name="Nusbaum C."/>
            <person name="Birren B."/>
        </authorList>
    </citation>
    <scope>NUCLEOTIDE SEQUENCE [LARGE SCALE GENOMIC DNA]</scope>
    <source>
        <strain evidence="4 5">DSM 19448</strain>
    </source>
</reference>
<feature type="coiled-coil region" evidence="1">
    <location>
        <begin position="1050"/>
        <end position="1077"/>
    </location>
</feature>
<evidence type="ECO:0000313" key="5">
    <source>
        <dbReference type="Proteomes" id="UP000033047"/>
    </source>
</evidence>
<dbReference type="Pfam" id="PF20155">
    <property type="entry name" value="TMP_3"/>
    <property type="match status" value="1"/>
</dbReference>
<name>A0A0F5JQN3_9BACT</name>
<dbReference type="STRING" id="927665.HMPREF1535_00197"/>
<organism evidence="4 5">
    <name type="scientific">Parabacteroides goldsteinii DSM 19448 = WAL 12034</name>
    <dbReference type="NCBI Taxonomy" id="927665"/>
    <lineage>
        <taxon>Bacteria</taxon>
        <taxon>Pseudomonadati</taxon>
        <taxon>Bacteroidota</taxon>
        <taxon>Bacteroidia</taxon>
        <taxon>Bacteroidales</taxon>
        <taxon>Tannerellaceae</taxon>
        <taxon>Parabacteroides</taxon>
    </lineage>
</organism>
<feature type="domain" description="Tape measure protein N-terminal" evidence="3">
    <location>
        <begin position="205"/>
        <end position="389"/>
    </location>
</feature>
<accession>A0A0F5JQN3</accession>
<keyword evidence="1" id="KW-0175">Coiled coil</keyword>
<evidence type="ECO:0000259" key="3">
    <source>
        <dbReference type="Pfam" id="PF20155"/>
    </source>
</evidence>
<feature type="coiled-coil region" evidence="1">
    <location>
        <begin position="488"/>
        <end position="522"/>
    </location>
</feature>
<feature type="coiled-coil region" evidence="1">
    <location>
        <begin position="15"/>
        <end position="61"/>
    </location>
</feature>
<dbReference type="PATRIC" id="fig|927665.4.peg.198"/>
<gene>
    <name evidence="4" type="ORF">HMPREF1535_00197</name>
</gene>
<dbReference type="InterPro" id="IPR013491">
    <property type="entry name" value="Tape_meas_N"/>
</dbReference>
<evidence type="ECO:0000256" key="1">
    <source>
        <dbReference type="SAM" id="Coils"/>
    </source>
</evidence>
<evidence type="ECO:0000313" key="4">
    <source>
        <dbReference type="EMBL" id="KKB59925.1"/>
    </source>
</evidence>
<evidence type="ECO:0000256" key="2">
    <source>
        <dbReference type="SAM" id="MobiDB-lite"/>
    </source>
</evidence>